<dbReference type="Gene3D" id="1.20.120.20">
    <property type="entry name" value="Apolipoprotein"/>
    <property type="match status" value="1"/>
</dbReference>
<reference evidence="2" key="1">
    <citation type="submission" date="2021-02" db="EMBL/GenBank/DDBJ databases">
        <authorList>
            <person name="Dougan E. K."/>
            <person name="Rhodes N."/>
            <person name="Thang M."/>
            <person name="Chan C."/>
        </authorList>
    </citation>
    <scope>NUCLEOTIDE SEQUENCE</scope>
</reference>
<sequence>MEPAELTVPDTLLAVDTSSLKGLLEAILARLRLSETSLAKLQSDGVLRSLRDKEAGLVARVEKLEIEVDALLNDEMLGSGCLSPRSQRWEDRFNDMQKGLSRCESRAQEADGFMRQMHEATQQNAHDLELLQARLNGLGRSVDTRFAETGCQIEELSQVTEEHGADIQDLKVKMQEALNSIQKLDSQNMKEELDAAVRRLENRLFDEMQELAAELREKQQRIQQELDKVVSRFRTQLNGLVDSALENLRHSLGQKVLMLDVNDEAVAAGTTRHCISCFKDRSQSPCRGRIGSDGHVYHHAEEVSVIKESEEAEAVERPTSAKRYGISTAVAAREYSSRSGRPSPRPTSSR</sequence>
<feature type="coiled-coil region" evidence="1">
    <location>
        <begin position="167"/>
        <end position="232"/>
    </location>
</feature>
<dbReference type="EMBL" id="CAJNIZ010039313">
    <property type="protein sequence ID" value="CAE7588890.1"/>
    <property type="molecule type" value="Genomic_DNA"/>
</dbReference>
<proteinExistence type="predicted"/>
<organism evidence="2 3">
    <name type="scientific">Symbiodinium pilosum</name>
    <name type="common">Dinoflagellate</name>
    <dbReference type="NCBI Taxonomy" id="2952"/>
    <lineage>
        <taxon>Eukaryota</taxon>
        <taxon>Sar</taxon>
        <taxon>Alveolata</taxon>
        <taxon>Dinophyceae</taxon>
        <taxon>Suessiales</taxon>
        <taxon>Symbiodiniaceae</taxon>
        <taxon>Symbiodinium</taxon>
    </lineage>
</organism>
<dbReference type="AlphaFoldDB" id="A0A812V029"/>
<evidence type="ECO:0000313" key="3">
    <source>
        <dbReference type="Proteomes" id="UP000649617"/>
    </source>
</evidence>
<evidence type="ECO:0000313" key="2">
    <source>
        <dbReference type="EMBL" id="CAE7588890.1"/>
    </source>
</evidence>
<name>A0A812V029_SYMPI</name>
<protein>
    <submittedName>
        <fullName evidence="2">Uncharacterized protein</fullName>
    </submittedName>
</protein>
<dbReference type="OrthoDB" id="418531at2759"/>
<feature type="non-terminal residue" evidence="2">
    <location>
        <position position="1"/>
    </location>
</feature>
<gene>
    <name evidence="2" type="ORF">SPIL2461_LOCUS15701</name>
</gene>
<comment type="caution">
    <text evidence="2">The sequence shown here is derived from an EMBL/GenBank/DDBJ whole genome shotgun (WGS) entry which is preliminary data.</text>
</comment>
<accession>A0A812V029</accession>
<keyword evidence="3" id="KW-1185">Reference proteome</keyword>
<dbReference type="Proteomes" id="UP000649617">
    <property type="component" value="Unassembled WGS sequence"/>
</dbReference>
<feature type="coiled-coil region" evidence="1">
    <location>
        <begin position="47"/>
        <end position="74"/>
    </location>
</feature>
<evidence type="ECO:0000256" key="1">
    <source>
        <dbReference type="SAM" id="Coils"/>
    </source>
</evidence>
<keyword evidence="1" id="KW-0175">Coiled coil</keyword>